<dbReference type="HOGENOM" id="CLU_2980849_0_0_1"/>
<reference evidence="1 2" key="1">
    <citation type="submission" date="2008-03" db="EMBL/GenBank/DDBJ databases">
        <title>The Genome Sequence of Verticillium dahliae VdLs.17.</title>
        <authorList>
            <consortium name="The Broad Institute Genome Sequencing Platform"/>
            <person name="Ma L.-J.J."/>
            <person name="Klosterman S.J."/>
            <person name="Subbarao K."/>
            <person name="Dobinson K."/>
            <person name="Veronese P."/>
            <person name="Kang S."/>
            <person name="Gold S.E."/>
            <person name="Young S."/>
            <person name="Jaffe D."/>
            <person name="Gnerre S."/>
            <person name="Berlin A."/>
            <person name="Heiman D."/>
            <person name="Hepburn T."/>
            <person name="Sykes S."/>
            <person name="Alvarado L."/>
            <person name="Kodira C.D."/>
            <person name="Lander E."/>
            <person name="Galagan J."/>
            <person name="Nusbaum C."/>
            <person name="Birren B."/>
        </authorList>
    </citation>
    <scope>NUCLEOTIDE SEQUENCE [LARGE SCALE GENOMIC DNA]</scope>
    <source>
        <strain evidence="2">VdLs.17 / ATCC MYA-4575 / FGSC 10137</strain>
    </source>
</reference>
<protein>
    <submittedName>
        <fullName evidence="1">Uncharacterized protein</fullName>
    </submittedName>
</protein>
<dbReference type="EMBL" id="DS572704">
    <property type="protein sequence ID" value="EGY14435.1"/>
    <property type="molecule type" value="Genomic_DNA"/>
</dbReference>
<dbReference type="Proteomes" id="UP000001611">
    <property type="component" value="Chromosome 2"/>
</dbReference>
<proteinExistence type="predicted"/>
<sequence>MANDQSFRTATSLRLPRDANVQVRALPQSLAAPLFHISTSKCALWPPHTRPTCHSRNR</sequence>
<name>G2X5U4_VERDV</name>
<gene>
    <name evidence="1" type="ORF">VDAG_05599</name>
</gene>
<dbReference type="InParanoid" id="G2X5U4"/>
<dbReference type="GeneID" id="20707062"/>
<dbReference type="KEGG" id="vda:VDAG_05599"/>
<evidence type="ECO:0000313" key="1">
    <source>
        <dbReference type="EMBL" id="EGY14435.1"/>
    </source>
</evidence>
<evidence type="ECO:0000313" key="2">
    <source>
        <dbReference type="Proteomes" id="UP000001611"/>
    </source>
</evidence>
<dbReference type="AlphaFoldDB" id="G2X5U4"/>
<dbReference type="RefSeq" id="XP_009650789.1">
    <property type="nucleotide sequence ID" value="XM_009652494.1"/>
</dbReference>
<keyword evidence="2" id="KW-1185">Reference proteome</keyword>
<organism evidence="1 2">
    <name type="scientific">Verticillium dahliae (strain VdLs.17 / ATCC MYA-4575 / FGSC 10137)</name>
    <name type="common">Verticillium wilt</name>
    <dbReference type="NCBI Taxonomy" id="498257"/>
    <lineage>
        <taxon>Eukaryota</taxon>
        <taxon>Fungi</taxon>
        <taxon>Dikarya</taxon>
        <taxon>Ascomycota</taxon>
        <taxon>Pezizomycotina</taxon>
        <taxon>Sordariomycetes</taxon>
        <taxon>Hypocreomycetidae</taxon>
        <taxon>Glomerellales</taxon>
        <taxon>Plectosphaerellaceae</taxon>
        <taxon>Verticillium</taxon>
    </lineage>
</organism>
<accession>G2X5U4</accession>